<dbReference type="EMBL" id="JAUKTV010000001">
    <property type="protein sequence ID" value="KAK0747324.1"/>
    <property type="molecule type" value="Genomic_DNA"/>
</dbReference>
<evidence type="ECO:0000256" key="1">
    <source>
        <dbReference type="SAM" id="MobiDB-lite"/>
    </source>
</evidence>
<accession>A0AA40EXQ9</accession>
<dbReference type="Proteomes" id="UP001172159">
    <property type="component" value="Unassembled WGS sequence"/>
</dbReference>
<reference evidence="2" key="1">
    <citation type="submission" date="2023-06" db="EMBL/GenBank/DDBJ databases">
        <title>Genome-scale phylogeny and comparative genomics of the fungal order Sordariales.</title>
        <authorList>
            <consortium name="Lawrence Berkeley National Laboratory"/>
            <person name="Hensen N."/>
            <person name="Bonometti L."/>
            <person name="Westerberg I."/>
            <person name="Brannstrom I.O."/>
            <person name="Guillou S."/>
            <person name="Cros-Aarteil S."/>
            <person name="Calhoun S."/>
            <person name="Haridas S."/>
            <person name="Kuo A."/>
            <person name="Mondo S."/>
            <person name="Pangilinan J."/>
            <person name="Riley R."/>
            <person name="Labutti K."/>
            <person name="Andreopoulos B."/>
            <person name="Lipzen A."/>
            <person name="Chen C."/>
            <person name="Yanf M."/>
            <person name="Daum C."/>
            <person name="Ng V."/>
            <person name="Clum A."/>
            <person name="Steindorff A."/>
            <person name="Ohm R."/>
            <person name="Martin F."/>
            <person name="Silar P."/>
            <person name="Natvig D."/>
            <person name="Lalanne C."/>
            <person name="Gautier V."/>
            <person name="Ament-Velasquez S.L."/>
            <person name="Kruys A."/>
            <person name="Hutchinson M.I."/>
            <person name="Powell A.J."/>
            <person name="Barry K."/>
            <person name="Miller A.N."/>
            <person name="Grigoriev I.V."/>
            <person name="Debuchy R."/>
            <person name="Gladieux P."/>
            <person name="Thoren M.H."/>
            <person name="Johannesson H."/>
        </authorList>
    </citation>
    <scope>NUCLEOTIDE SEQUENCE</scope>
    <source>
        <strain evidence="2">CBS 540.89</strain>
    </source>
</reference>
<evidence type="ECO:0000313" key="2">
    <source>
        <dbReference type="EMBL" id="KAK0747324.1"/>
    </source>
</evidence>
<evidence type="ECO:0000313" key="3">
    <source>
        <dbReference type="Proteomes" id="UP001172159"/>
    </source>
</evidence>
<dbReference type="AlphaFoldDB" id="A0AA40EXQ9"/>
<proteinExistence type="predicted"/>
<gene>
    <name evidence="2" type="ORF">B0T21DRAFT_2013</name>
</gene>
<feature type="region of interest" description="Disordered" evidence="1">
    <location>
        <begin position="84"/>
        <end position="103"/>
    </location>
</feature>
<name>A0AA40EXQ9_9PEZI</name>
<feature type="region of interest" description="Disordered" evidence="1">
    <location>
        <begin position="1"/>
        <end position="22"/>
    </location>
</feature>
<organism evidence="2 3">
    <name type="scientific">Apiosordaria backusii</name>
    <dbReference type="NCBI Taxonomy" id="314023"/>
    <lineage>
        <taxon>Eukaryota</taxon>
        <taxon>Fungi</taxon>
        <taxon>Dikarya</taxon>
        <taxon>Ascomycota</taxon>
        <taxon>Pezizomycotina</taxon>
        <taxon>Sordariomycetes</taxon>
        <taxon>Sordariomycetidae</taxon>
        <taxon>Sordariales</taxon>
        <taxon>Lasiosphaeriaceae</taxon>
        <taxon>Apiosordaria</taxon>
    </lineage>
</organism>
<keyword evidence="3" id="KW-1185">Reference proteome</keyword>
<feature type="compositionally biased region" description="Basic and acidic residues" evidence="1">
    <location>
        <begin position="1"/>
        <end position="14"/>
    </location>
</feature>
<sequence>MEYKHSIIKHKEDASDAPDPISRTMSAQSYGSDMTMRDAHSGPTMVPANLAPAQQSFVEGGCPRQLAGQLLWQVQCKRLIAAAELPQPPPPSTVLPATLQDRPDPQRCTRLHGNTTRRRRRLHRACTRTPSQHIHRTCTLPRSKPRRCRASRTWG</sequence>
<protein>
    <submittedName>
        <fullName evidence="2">Uncharacterized protein</fullName>
    </submittedName>
</protein>
<comment type="caution">
    <text evidence="2">The sequence shown here is derived from an EMBL/GenBank/DDBJ whole genome shotgun (WGS) entry which is preliminary data.</text>
</comment>